<evidence type="ECO:0000313" key="1">
    <source>
        <dbReference type="EMBL" id="EDL86299.1"/>
    </source>
</evidence>
<feature type="non-terminal residue" evidence="1">
    <location>
        <position position="62"/>
    </location>
</feature>
<reference evidence="1 2" key="1">
    <citation type="submission" date="2005-09" db="EMBL/GenBank/DDBJ databases">
        <authorList>
            <person name="Mural R.J."/>
            <person name="Li P.W."/>
            <person name="Adams M.D."/>
            <person name="Amanatides P.G."/>
            <person name="Baden-Tillson H."/>
            <person name="Barnstead M."/>
            <person name="Chin S.H."/>
            <person name="Dew I."/>
            <person name="Evans C.A."/>
            <person name="Ferriera S."/>
            <person name="Flanigan M."/>
            <person name="Fosler C."/>
            <person name="Glodek A."/>
            <person name="Gu Z."/>
            <person name="Holt R.A."/>
            <person name="Jennings D."/>
            <person name="Kraft C.L."/>
            <person name="Lu F."/>
            <person name="Nguyen T."/>
            <person name="Nusskern D.R."/>
            <person name="Pfannkoch C.M."/>
            <person name="Sitter C."/>
            <person name="Sutton G.G."/>
            <person name="Venter J.C."/>
            <person name="Wang Z."/>
            <person name="Woodage T."/>
            <person name="Zheng X.H."/>
            <person name="Zhong F."/>
        </authorList>
    </citation>
    <scope>NUCLEOTIDE SEQUENCE [LARGE SCALE GENOMIC DNA]</scope>
    <source>
        <strain>BN</strain>
        <strain evidence="2">Sprague-Dawley</strain>
    </source>
</reference>
<protein>
    <submittedName>
        <fullName evidence="1">RCG38917, isoform CRA_a</fullName>
    </submittedName>
</protein>
<dbReference type="Proteomes" id="UP000234681">
    <property type="component" value="Chromosome X"/>
</dbReference>
<gene>
    <name evidence="1" type="ORF">rCG_38917</name>
</gene>
<dbReference type="AlphaFoldDB" id="A6KLC0"/>
<evidence type="ECO:0000313" key="2">
    <source>
        <dbReference type="Proteomes" id="UP000234681"/>
    </source>
</evidence>
<dbReference type="EMBL" id="CH474063">
    <property type="protein sequence ID" value="EDL86299.1"/>
    <property type="molecule type" value="Genomic_DNA"/>
</dbReference>
<name>A6KLC0_RAT</name>
<proteinExistence type="predicted"/>
<accession>A6KLC0</accession>
<sequence length="62" mass="7072">MKTEFQGFCLELHPPGAPAWLPLHPALSQPVTTWAVHGVSWKLEPRLLRLLSRPFVLDEQKT</sequence>
<organism evidence="1 2">
    <name type="scientific">Rattus norvegicus</name>
    <name type="common">Rat</name>
    <dbReference type="NCBI Taxonomy" id="10116"/>
    <lineage>
        <taxon>Eukaryota</taxon>
        <taxon>Metazoa</taxon>
        <taxon>Chordata</taxon>
        <taxon>Craniata</taxon>
        <taxon>Vertebrata</taxon>
        <taxon>Euteleostomi</taxon>
        <taxon>Mammalia</taxon>
        <taxon>Eutheria</taxon>
        <taxon>Euarchontoglires</taxon>
        <taxon>Glires</taxon>
        <taxon>Rodentia</taxon>
        <taxon>Myomorpha</taxon>
        <taxon>Muroidea</taxon>
        <taxon>Muridae</taxon>
        <taxon>Murinae</taxon>
        <taxon>Rattus</taxon>
    </lineage>
</organism>